<organism evidence="10 11">
    <name type="scientific">Cohnella cholangitidis</name>
    <dbReference type="NCBI Taxonomy" id="2598458"/>
    <lineage>
        <taxon>Bacteria</taxon>
        <taxon>Bacillati</taxon>
        <taxon>Bacillota</taxon>
        <taxon>Bacilli</taxon>
        <taxon>Bacillales</taxon>
        <taxon>Paenibacillaceae</taxon>
        <taxon>Cohnella</taxon>
    </lineage>
</organism>
<keyword evidence="11" id="KW-1185">Reference proteome</keyword>
<keyword evidence="4" id="KW-0119">Carbohydrate metabolism</keyword>
<evidence type="ECO:0000256" key="2">
    <source>
        <dbReference type="ARBA" id="ARBA00022801"/>
    </source>
</evidence>
<dbReference type="Gene3D" id="2.60.40.10">
    <property type="entry name" value="Immunoglobulins"/>
    <property type="match status" value="2"/>
</dbReference>
<dbReference type="FunFam" id="2.130.10.10:FF:000545">
    <property type="entry name" value="Xyloglucanase Xgh74A"/>
    <property type="match status" value="1"/>
</dbReference>
<dbReference type="EMBL" id="CP041969">
    <property type="protein sequence ID" value="QMV44280.1"/>
    <property type="molecule type" value="Genomic_DNA"/>
</dbReference>
<keyword evidence="5" id="KW-0326">Glycosidase</keyword>
<dbReference type="SUPFAM" id="SSF49384">
    <property type="entry name" value="Carbohydrate-binding domain"/>
    <property type="match status" value="1"/>
</dbReference>
<keyword evidence="2" id="KW-0378">Hydrolase</keyword>
<dbReference type="Gene3D" id="2.130.10.10">
    <property type="entry name" value="YVTN repeat-like/Quinoprotein amine dehydrogenase"/>
    <property type="match status" value="2"/>
</dbReference>
<dbReference type="SMART" id="SM01067">
    <property type="entry name" value="CBM_3"/>
    <property type="match status" value="1"/>
</dbReference>
<dbReference type="PROSITE" id="PS51172">
    <property type="entry name" value="CBM3"/>
    <property type="match status" value="1"/>
</dbReference>
<dbReference type="InterPro" id="IPR014756">
    <property type="entry name" value="Ig_E-set"/>
</dbReference>
<evidence type="ECO:0000313" key="10">
    <source>
        <dbReference type="EMBL" id="QMV44280.1"/>
    </source>
</evidence>
<dbReference type="Proteomes" id="UP000515679">
    <property type="component" value="Chromosome"/>
</dbReference>
<dbReference type="Pfam" id="PF00942">
    <property type="entry name" value="CBM_3"/>
    <property type="match status" value="1"/>
</dbReference>
<dbReference type="GO" id="GO:0030248">
    <property type="term" value="F:cellulose binding"/>
    <property type="evidence" value="ECO:0007669"/>
    <property type="project" value="InterPro"/>
</dbReference>
<dbReference type="AlphaFoldDB" id="A0A7G5C4Z6"/>
<evidence type="ECO:0000313" key="11">
    <source>
        <dbReference type="Proteomes" id="UP000515679"/>
    </source>
</evidence>
<dbReference type="GO" id="GO:0010411">
    <property type="term" value="P:xyloglucan metabolic process"/>
    <property type="evidence" value="ECO:0007669"/>
    <property type="project" value="TreeGrafter"/>
</dbReference>
<dbReference type="InterPro" id="IPR036966">
    <property type="entry name" value="CBM3_sf"/>
</dbReference>
<dbReference type="CDD" id="cd15482">
    <property type="entry name" value="Sialidase_non-viral"/>
    <property type="match status" value="2"/>
</dbReference>
<reference evidence="10 11" key="1">
    <citation type="submission" date="2019-07" db="EMBL/GenBank/DDBJ databases">
        <authorList>
            <person name="Kim J.K."/>
            <person name="Cheong H.-M."/>
            <person name="Choi Y."/>
            <person name="Hwang K.J."/>
            <person name="Lee S."/>
            <person name="Choi C."/>
        </authorList>
    </citation>
    <scope>NUCLEOTIDE SEQUENCE [LARGE SCALE GENOMIC DNA]</scope>
    <source>
        <strain evidence="10 11">KS 22</strain>
    </source>
</reference>
<dbReference type="KEGG" id="cchl:FPL14_26265"/>
<dbReference type="Gene3D" id="2.60.40.710">
    <property type="entry name" value="Endoglucanase-like"/>
    <property type="match status" value="1"/>
</dbReference>
<evidence type="ECO:0000256" key="7">
    <source>
        <dbReference type="ARBA" id="ARBA00037986"/>
    </source>
</evidence>
<proteinExistence type="inferred from homology"/>
<evidence type="ECO:0000259" key="9">
    <source>
        <dbReference type="PROSITE" id="PS51172"/>
    </source>
</evidence>
<keyword evidence="3" id="KW-0136">Cellulose degradation</keyword>
<name>A0A7G5C4Z6_9BACL</name>
<dbReference type="SUPFAM" id="SSF110296">
    <property type="entry name" value="Oligoxyloglucan reducing end-specific cellobiohydrolase"/>
    <property type="match status" value="2"/>
</dbReference>
<evidence type="ECO:0000256" key="3">
    <source>
        <dbReference type="ARBA" id="ARBA00023001"/>
    </source>
</evidence>
<evidence type="ECO:0000256" key="6">
    <source>
        <dbReference type="ARBA" id="ARBA00023326"/>
    </source>
</evidence>
<feature type="chain" id="PRO_5028819190" evidence="8">
    <location>
        <begin position="34"/>
        <end position="1122"/>
    </location>
</feature>
<keyword evidence="1 8" id="KW-0732">Signal</keyword>
<evidence type="ECO:0000256" key="8">
    <source>
        <dbReference type="SAM" id="SignalP"/>
    </source>
</evidence>
<evidence type="ECO:0000256" key="1">
    <source>
        <dbReference type="ARBA" id="ARBA00022729"/>
    </source>
</evidence>
<dbReference type="InterPro" id="IPR015943">
    <property type="entry name" value="WD40/YVTN_repeat-like_dom_sf"/>
</dbReference>
<dbReference type="GO" id="GO:0030245">
    <property type="term" value="P:cellulose catabolic process"/>
    <property type="evidence" value="ECO:0007669"/>
    <property type="project" value="UniProtKB-KW"/>
</dbReference>
<dbReference type="PANTHER" id="PTHR43739">
    <property type="entry name" value="XYLOGLUCANASE (EUROFUNG)"/>
    <property type="match status" value="1"/>
</dbReference>
<dbReference type="InterPro" id="IPR013783">
    <property type="entry name" value="Ig-like_fold"/>
</dbReference>
<evidence type="ECO:0000256" key="4">
    <source>
        <dbReference type="ARBA" id="ARBA00023277"/>
    </source>
</evidence>
<dbReference type="SUPFAM" id="SSF81296">
    <property type="entry name" value="E set domains"/>
    <property type="match status" value="2"/>
</dbReference>
<comment type="similarity">
    <text evidence="7">Belongs to the glycosyl hydrolase 74 family.</text>
</comment>
<dbReference type="Pfam" id="PF03442">
    <property type="entry name" value="CBM_X2"/>
    <property type="match status" value="2"/>
</dbReference>
<dbReference type="PANTHER" id="PTHR43739:SF2">
    <property type="entry name" value="OLIGOXYLOGLUCAN-REDUCING END-SPECIFIC XYLOGLUCANASE-RELATED"/>
    <property type="match status" value="1"/>
</dbReference>
<feature type="signal peptide" evidence="8">
    <location>
        <begin position="1"/>
        <end position="33"/>
    </location>
</feature>
<keyword evidence="6" id="KW-0624">Polysaccharide degradation</keyword>
<gene>
    <name evidence="10" type="ORF">FPL14_26265</name>
</gene>
<dbReference type="InterPro" id="IPR001956">
    <property type="entry name" value="CBM3"/>
</dbReference>
<protein>
    <submittedName>
        <fullName evidence="10">Xyloglucanase</fullName>
    </submittedName>
</protein>
<sequence>MMSGRLIRTAYACILSFSLVGSSLIGLPSKAAAAGTEAYHWANVATGAGGGFVPGIIYNETQPNLIYARTDIGGAYRWNQATGSWVSISDSVGWVDWNKNGVDALATDPVDPNKVYMATGTYTNHWDTNGQIMRSSDQGATWQSTPLPFKVGGNMPGRSMGERLVIDPNKNSILFFGARNGNGLWKSIDSGVTWNKVTSFTNTGTYIQDPTNDYANGIVGLAWITFDKSTGTAGNATQTIYVGVADLGNSVFRSTDGGATWSAVPGQPTGFLPHHGVLSSTGKLYISYSDGVGPYDGAKGDVWKLDTATGVWTKISPYPSTSADNYFGYGGLAVDAQHPDTVMVATLNSWWPDANIYRSTDGGATWSGIWEWNGYPNRNLKYAQDISAAPWLNSGGVDNPPVPALKLGWMIGDLEIDPFNSNRMMYGTGATIYGTNNLTDWGTSSKVNISVMAKGVEEMAVLGLISPPSGAHLLSAVGDVTGFRHNDLTQPPATAFTSPTYATTYGIDFAQSNPSQIVRVGMADYTADPSAKSVGISNDGGSTWYKANAEPPATKGGGTVAVAANGSSYVWSTSDVGVYYSKTNGNSWTASTGVPAKAVVASDRVNPNKFYAVFEGKFYLSTDGGVSFAQTTATGLPTNVVPALLPNEASISFKAVPGIEGDIWFAGGNSSEGKYGLWHSTDSGASFTKLANVQEADLIGYGMAAPGQTYVALYTVAKIDGVRGVFRSDDAGAAWVRINDDQHQYARINMAITGDPRIYGRVYLGSNGRGILYGDPVSVTNNSSITPTSATFDKKTANQADVTVTLTLNGNSLSSIKNGAATLAAGTDYTVSGNAVTVKKAYLAAQPVGTASLQFDFSAGIDPVLQVNVVDTTSVANSAITPTSATFDKKTANQADVPVTLTLNGNTLSAVKNGAATLAPGTDYTVSGNAVTVKKAYLAAQPIGTTSLQFDFSAGIDPVLAIGIVDTTTVTPGTVKVQMYNGSLNSSLNTINPRFKLVNTGTSAVALSNVKIRYYYTIDGEKAQSFFCDWSQVGSGNVTGTFVKLATAKTGADYYVEIGFASGAGSLAAGQSIDIQTRFAKNDWTNYTQTGDYSFDATDTNYVDWSKTPAYVSGTLQWGIEP</sequence>
<dbReference type="InterPro" id="IPR008965">
    <property type="entry name" value="CBM2/CBM3_carb-bd_dom_sf"/>
</dbReference>
<dbReference type="InterPro" id="IPR005102">
    <property type="entry name" value="Carbo-bd_X2"/>
</dbReference>
<dbReference type="GO" id="GO:0016798">
    <property type="term" value="F:hydrolase activity, acting on glycosyl bonds"/>
    <property type="evidence" value="ECO:0007669"/>
    <property type="project" value="UniProtKB-KW"/>
</dbReference>
<evidence type="ECO:0000256" key="5">
    <source>
        <dbReference type="ARBA" id="ARBA00023295"/>
    </source>
</evidence>
<dbReference type="InterPro" id="IPR052025">
    <property type="entry name" value="Xyloglucanase_GH74"/>
</dbReference>
<feature type="domain" description="CBM3" evidence="9">
    <location>
        <begin position="971"/>
        <end position="1122"/>
    </location>
</feature>
<dbReference type="FunFam" id="2.130.10.10:FF:000534">
    <property type="entry name" value="Xyloglucanase Xgh74A"/>
    <property type="match status" value="1"/>
</dbReference>
<accession>A0A7G5C4Z6</accession>